<protein>
    <recommendedName>
        <fullName evidence="4">Glycosyl hydrolase-like 10 domain-containing protein</fullName>
    </recommendedName>
</protein>
<feature type="compositionally biased region" description="Pro residues" evidence="2">
    <location>
        <begin position="83"/>
        <end position="101"/>
    </location>
</feature>
<dbReference type="PANTHER" id="PTHR43405">
    <property type="entry name" value="GLYCOSYL HYDROLASE DIGH"/>
    <property type="match status" value="1"/>
</dbReference>
<evidence type="ECO:0000256" key="3">
    <source>
        <dbReference type="SAM" id="SignalP"/>
    </source>
</evidence>
<feature type="domain" description="Glycosyl hydrolase-like 10" evidence="4">
    <location>
        <begin position="106"/>
        <end position="403"/>
    </location>
</feature>
<keyword evidence="1 3" id="KW-0732">Signal</keyword>
<gene>
    <name evidence="5" type="ORF">Lsed01_00579</name>
</gene>
<proteinExistence type="predicted"/>
<reference evidence="5 6" key="1">
    <citation type="submission" date="2024-02" db="EMBL/GenBank/DDBJ databases">
        <title>Lysinimicrobium sediminis NBRC 112286.</title>
        <authorList>
            <person name="Ichikawa N."/>
            <person name="Katano-Makiyama Y."/>
            <person name="Hidaka K."/>
        </authorList>
    </citation>
    <scope>NUCLEOTIDE SEQUENCE [LARGE SCALE GENOMIC DNA]</scope>
    <source>
        <strain evidence="5 6">NBRC 112286</strain>
    </source>
</reference>
<sequence length="463" mass="49867">MRRLRRRRWPRWLVGMLAAMMVATGCSGGSQPVPSAAPSGGVTETPLPTSIPDPLPTHGPSATPTGIVAPSTTPTPTAAPRVTPTPTPPAPQPPAPQPPAPATLDRAVWVHLFDGSLKTREGIARVVERLDGARATAIVAEVVRRHDAYYDSDVLPRTPDPALEPGLDVLATLISEAHAAGLEVHAWIPVAPTWHAAYDGLPAPAGWLPAEHGLAAPERDRWVTRTVDGEWTEYLDPALPEVREHVAAVVREIAEDYDVDGIHLDYVRYASQRHGYHPRALARYREATGTTATPAPDDAAWSRWRRAQVDALVADAGRAIDAAGSDAVLSAAVIAWGDGPGGSSVRDFEDTAAFREALQDWEGWAERDLVDVLMPMDYFREADAQQSAWLRRWLDYQAGLERRTGTPVVPGIAGYLNSPRDALTQVGLADARLGSVAVYSYQGSTNDPERPLWASLAASDWGG</sequence>
<evidence type="ECO:0000313" key="5">
    <source>
        <dbReference type="EMBL" id="GAA5518159.1"/>
    </source>
</evidence>
<comment type="caution">
    <text evidence="5">The sequence shown here is derived from an EMBL/GenBank/DDBJ whole genome shotgun (WGS) entry which is preliminary data.</text>
</comment>
<organism evidence="5 6">
    <name type="scientific">Demequina sediminis</name>
    <dbReference type="NCBI Taxonomy" id="1930058"/>
    <lineage>
        <taxon>Bacteria</taxon>
        <taxon>Bacillati</taxon>
        <taxon>Actinomycetota</taxon>
        <taxon>Actinomycetes</taxon>
        <taxon>Micrococcales</taxon>
        <taxon>Demequinaceae</taxon>
        <taxon>Demequina</taxon>
    </lineage>
</organism>
<dbReference type="Gene3D" id="3.20.20.80">
    <property type="entry name" value="Glycosidases"/>
    <property type="match status" value="1"/>
</dbReference>
<evidence type="ECO:0000259" key="4">
    <source>
        <dbReference type="Pfam" id="PF02638"/>
    </source>
</evidence>
<dbReference type="InterPro" id="IPR017853">
    <property type="entry name" value="GH"/>
</dbReference>
<evidence type="ECO:0000313" key="6">
    <source>
        <dbReference type="Proteomes" id="UP001426770"/>
    </source>
</evidence>
<evidence type="ECO:0000256" key="1">
    <source>
        <dbReference type="ARBA" id="ARBA00022729"/>
    </source>
</evidence>
<feature type="compositionally biased region" description="Low complexity" evidence="2">
    <location>
        <begin position="69"/>
        <end position="82"/>
    </location>
</feature>
<dbReference type="PANTHER" id="PTHR43405:SF1">
    <property type="entry name" value="GLYCOSYL HYDROLASE DIGH"/>
    <property type="match status" value="1"/>
</dbReference>
<feature type="region of interest" description="Disordered" evidence="2">
    <location>
        <begin position="27"/>
        <end position="102"/>
    </location>
</feature>
<feature type="chain" id="PRO_5046692317" description="Glycosyl hydrolase-like 10 domain-containing protein" evidence="3">
    <location>
        <begin position="29"/>
        <end position="463"/>
    </location>
</feature>
<dbReference type="PROSITE" id="PS51257">
    <property type="entry name" value="PROKAR_LIPOPROTEIN"/>
    <property type="match status" value="1"/>
</dbReference>
<dbReference type="RefSeq" id="WP_286214068.1">
    <property type="nucleotide sequence ID" value="NZ_AP027736.1"/>
</dbReference>
<dbReference type="Proteomes" id="UP001426770">
    <property type="component" value="Unassembled WGS sequence"/>
</dbReference>
<name>A0ABP9WF13_9MICO</name>
<dbReference type="InterPro" id="IPR003790">
    <property type="entry name" value="GHL10"/>
</dbReference>
<dbReference type="EMBL" id="BAABRR010000002">
    <property type="protein sequence ID" value="GAA5518159.1"/>
    <property type="molecule type" value="Genomic_DNA"/>
</dbReference>
<accession>A0ABP9WF13</accession>
<dbReference type="SUPFAM" id="SSF51445">
    <property type="entry name" value="(Trans)glycosidases"/>
    <property type="match status" value="1"/>
</dbReference>
<evidence type="ECO:0000256" key="2">
    <source>
        <dbReference type="SAM" id="MobiDB-lite"/>
    </source>
</evidence>
<keyword evidence="6" id="KW-1185">Reference proteome</keyword>
<dbReference type="InterPro" id="IPR052177">
    <property type="entry name" value="Divisome_Glycosyl_Hydrolase"/>
</dbReference>
<feature type="signal peptide" evidence="3">
    <location>
        <begin position="1"/>
        <end position="28"/>
    </location>
</feature>
<dbReference type="Pfam" id="PF02638">
    <property type="entry name" value="GHL10"/>
    <property type="match status" value="1"/>
</dbReference>